<sequence>MKKHYAIKKKRTYIFFIIILVSFVLNVNAQLGFCNGNSGDPIFTEDFGTGTTNVPLPAGTTSYTFASVQPNDGFYTVSNKTNWYDWHDIPDHTDGDTNGRSLVVNADFTAGEFYKTPISGLCENTTYEFSSWMINLMPTNHPFCGTGIPINVKFEIWDNTNTNLLASGDTGNINSTATPNWQQYALVFQTLPGQTSIILKMLNNGVGGCGNDLAIDDIVFKSCGDAIIVNDINNNSEHFICEGDPSFSTTLTAIPDASIFATHFYQWQQSADSINWTDILGETNNTFTTPALNSTMFYRVKVAEDTINLSNQFCNTISDIYEFGVVTIPDAPVSNGDLLVCVGSSASISVTISAETTVNWYDAPFGGNLLLSGSNIYFPQTSGIYYAETETIKGGCFSLNRTPLIVDFLEIPIIQDESESFCENSDVTLHANTNIATATFLWSTGATTEEITVNIPGIYSVEVTNINCTVTKTIVLTEIEAPVIDKAISNGNDIIVITSNSGDYLYSLNGNIFQTSHTFNNIEGGLYTIYVREGNGCGIDTIEYIHFFIPTFFTPNNDGVHDSFELKGIEFYDTSEVSIYNRYGKLIKSSRNTKFSWNGTFNNQEMPTDDYWYIVTINNQKFTGHFTLKR</sequence>
<protein>
    <submittedName>
        <fullName evidence="2">Gliding motility-associated-like protein</fullName>
    </submittedName>
</protein>
<evidence type="ECO:0000313" key="3">
    <source>
        <dbReference type="Proteomes" id="UP000295455"/>
    </source>
</evidence>
<dbReference type="OrthoDB" id="1652165at2"/>
<organism evidence="2 3">
    <name type="scientific">Mariniflexile fucanivorans</name>
    <dbReference type="NCBI Taxonomy" id="264023"/>
    <lineage>
        <taxon>Bacteria</taxon>
        <taxon>Pseudomonadati</taxon>
        <taxon>Bacteroidota</taxon>
        <taxon>Flavobacteriia</taxon>
        <taxon>Flavobacteriales</taxon>
        <taxon>Flavobacteriaceae</taxon>
        <taxon>Mariniflexile</taxon>
    </lineage>
</organism>
<dbReference type="Gene3D" id="2.60.40.2700">
    <property type="match status" value="1"/>
</dbReference>
<dbReference type="InterPro" id="IPR044023">
    <property type="entry name" value="Ig_7"/>
</dbReference>
<dbReference type="Proteomes" id="UP000295455">
    <property type="component" value="Unassembled WGS sequence"/>
</dbReference>
<proteinExistence type="predicted"/>
<dbReference type="Pfam" id="PF19081">
    <property type="entry name" value="Ig_7"/>
    <property type="match status" value="1"/>
</dbReference>
<evidence type="ECO:0000259" key="1">
    <source>
        <dbReference type="Pfam" id="PF19081"/>
    </source>
</evidence>
<accession>A0A4R1RAT7</accession>
<comment type="caution">
    <text evidence="2">The sequence shown here is derived from an EMBL/GenBank/DDBJ whole genome shotgun (WGS) entry which is preliminary data.</text>
</comment>
<dbReference type="NCBIfam" id="TIGR04131">
    <property type="entry name" value="Bac_Flav_CTERM"/>
    <property type="match status" value="1"/>
</dbReference>
<reference evidence="2 3" key="1">
    <citation type="submission" date="2019-03" db="EMBL/GenBank/DDBJ databases">
        <title>Genomic Encyclopedia of Type Strains, Phase IV (KMG-IV): sequencing the most valuable type-strain genomes for metagenomic binning, comparative biology and taxonomic classification.</title>
        <authorList>
            <person name="Goeker M."/>
        </authorList>
    </citation>
    <scope>NUCLEOTIDE SEQUENCE [LARGE SCALE GENOMIC DNA]</scope>
    <source>
        <strain evidence="2 3">DSM 18792</strain>
    </source>
</reference>
<dbReference type="InterPro" id="IPR026341">
    <property type="entry name" value="T9SS_type_B"/>
</dbReference>
<evidence type="ECO:0000313" key="2">
    <source>
        <dbReference type="EMBL" id="TCL62883.1"/>
    </source>
</evidence>
<name>A0A4R1RAT7_9FLAO</name>
<dbReference type="AlphaFoldDB" id="A0A4R1RAT7"/>
<dbReference type="RefSeq" id="WP_132219315.1">
    <property type="nucleotide sequence ID" value="NZ_OX156936.1"/>
</dbReference>
<feature type="domain" description="Ig-like" evidence="1">
    <location>
        <begin position="329"/>
        <end position="406"/>
    </location>
</feature>
<gene>
    <name evidence="2" type="ORF">EV196_11179</name>
</gene>
<dbReference type="EMBL" id="SLUP01000011">
    <property type="protein sequence ID" value="TCL62883.1"/>
    <property type="molecule type" value="Genomic_DNA"/>
</dbReference>
<keyword evidence="3" id="KW-1185">Reference proteome</keyword>
<dbReference type="Pfam" id="PF13585">
    <property type="entry name" value="CHU_C"/>
    <property type="match status" value="1"/>
</dbReference>